<dbReference type="Proteomes" id="UP000244201">
    <property type="component" value="Chromosome"/>
</dbReference>
<proteinExistence type="predicted"/>
<feature type="chain" id="PRO_5038926664" description="Lipoprotein" evidence="2">
    <location>
        <begin position="22"/>
        <end position="449"/>
    </location>
</feature>
<evidence type="ECO:0000313" key="3">
    <source>
        <dbReference type="EMBL" id="AVZ73220.1"/>
    </source>
</evidence>
<reference evidence="3 4" key="1">
    <citation type="submission" date="2018-01" db="EMBL/GenBank/DDBJ databases">
        <title>Complete genome sequence of Streptomyces lunaelactis MM109T, a Ferroverdin A producer isolated from cave moonmilk deposits.</title>
        <authorList>
            <person name="Naome A."/>
            <person name="Martinet L."/>
            <person name="Maciejewska M."/>
            <person name="Anderssen S."/>
            <person name="Adam D."/>
            <person name="Tenconi E."/>
            <person name="Deflandre B."/>
            <person name="Arguelles-Arias A."/>
            <person name="Calusinska M."/>
            <person name="Copieters W."/>
            <person name="Karim L."/>
            <person name="Hanikenne M."/>
            <person name="Baurain D."/>
            <person name="van Wezel G."/>
            <person name="Smargiasso N."/>
            <person name="de Pauw E."/>
            <person name="Delfosse P."/>
            <person name="Rigali S."/>
        </authorList>
    </citation>
    <scope>NUCLEOTIDE SEQUENCE [LARGE SCALE GENOMIC DNA]</scope>
    <source>
        <strain evidence="3 4">MM109</strain>
    </source>
</reference>
<dbReference type="PROSITE" id="PS51257">
    <property type="entry name" value="PROKAR_LIPOPROTEIN"/>
    <property type="match status" value="1"/>
</dbReference>
<gene>
    <name evidence="3" type="ORF">SLUN_14525</name>
</gene>
<feature type="signal peptide" evidence="2">
    <location>
        <begin position="1"/>
        <end position="21"/>
    </location>
</feature>
<name>A0A2R4T268_9ACTN</name>
<feature type="region of interest" description="Disordered" evidence="1">
    <location>
        <begin position="426"/>
        <end position="449"/>
    </location>
</feature>
<protein>
    <recommendedName>
        <fullName evidence="5">Lipoprotein</fullName>
    </recommendedName>
</protein>
<evidence type="ECO:0000313" key="4">
    <source>
        <dbReference type="Proteomes" id="UP000244201"/>
    </source>
</evidence>
<sequence>MNSRRLAGAVAVVLGATLATGGCTSGPGSATTRTDCVQIIDPDTGKKTGTCLPLAPDKDRVDLAAPVFSRPTSITNPLHPSSEVQQVIYGGQVGGKPFRTEFSLLPDSRTIALGGEQVKVRTLQYMALSDGRIEEVALDWFAQADDGSVWYLGEDVFNYADGVVADTDGTWIAGKSAPAAMIMPAQPRTGDVYRPENVPEVVFEEVTVKAVGQTVEGPYGPVEGAVTVNELHMDGTREDKVFAPGYGEFSTGNAGGDLEAVSLAVPTDAAPGPVPGELAALSAAVRTAHDGATDPAEVAKVRAAWDAYRTSDRVPPLLTQQMNRDLDALTAAVKARDAELARGAVLRVAQNDLDLHLRYEPLPTVEAARMDLWARQLRTDAAADDSGAVAGDVTVLELTWERARHTTEAGKAERISEQLRELRGAADRKDTAAAEQSAPRLTAALAGGS</sequence>
<evidence type="ECO:0008006" key="5">
    <source>
        <dbReference type="Google" id="ProtNLM"/>
    </source>
</evidence>
<keyword evidence="2" id="KW-0732">Signal</keyword>
<organism evidence="3 4">
    <name type="scientific">Streptomyces lunaelactis</name>
    <dbReference type="NCBI Taxonomy" id="1535768"/>
    <lineage>
        <taxon>Bacteria</taxon>
        <taxon>Bacillati</taxon>
        <taxon>Actinomycetota</taxon>
        <taxon>Actinomycetes</taxon>
        <taxon>Kitasatosporales</taxon>
        <taxon>Streptomycetaceae</taxon>
        <taxon>Streptomyces</taxon>
    </lineage>
</organism>
<accession>A0A2R4T268</accession>
<dbReference type="OrthoDB" id="9151379at2"/>
<evidence type="ECO:0000256" key="2">
    <source>
        <dbReference type="SAM" id="SignalP"/>
    </source>
</evidence>
<evidence type="ECO:0000256" key="1">
    <source>
        <dbReference type="SAM" id="MobiDB-lite"/>
    </source>
</evidence>
<dbReference type="AlphaFoldDB" id="A0A2R4T268"/>
<dbReference type="EMBL" id="CP026304">
    <property type="protein sequence ID" value="AVZ73220.1"/>
    <property type="molecule type" value="Genomic_DNA"/>
</dbReference>
<dbReference type="RefSeq" id="WP_108148898.1">
    <property type="nucleotide sequence ID" value="NZ_CP026304.1"/>
</dbReference>
<dbReference type="GeneID" id="55656483"/>
<keyword evidence="4" id="KW-1185">Reference proteome</keyword>
<dbReference type="KEGG" id="slk:SLUN_14525"/>